<evidence type="ECO:0000313" key="2">
    <source>
        <dbReference type="EMBL" id="MED6167623.1"/>
    </source>
</evidence>
<feature type="region of interest" description="Disordered" evidence="1">
    <location>
        <begin position="53"/>
        <end position="75"/>
    </location>
</feature>
<gene>
    <name evidence="2" type="ORF">PIB30_118920</name>
</gene>
<dbReference type="Proteomes" id="UP001341840">
    <property type="component" value="Unassembled WGS sequence"/>
</dbReference>
<evidence type="ECO:0000313" key="3">
    <source>
        <dbReference type="Proteomes" id="UP001341840"/>
    </source>
</evidence>
<evidence type="ECO:0000256" key="1">
    <source>
        <dbReference type="SAM" id="MobiDB-lite"/>
    </source>
</evidence>
<proteinExistence type="predicted"/>
<dbReference type="EMBL" id="JASCZI010151043">
    <property type="protein sequence ID" value="MED6167623.1"/>
    <property type="molecule type" value="Genomic_DNA"/>
</dbReference>
<name>A0ABU6V5J2_9FABA</name>
<organism evidence="2 3">
    <name type="scientific">Stylosanthes scabra</name>
    <dbReference type="NCBI Taxonomy" id="79078"/>
    <lineage>
        <taxon>Eukaryota</taxon>
        <taxon>Viridiplantae</taxon>
        <taxon>Streptophyta</taxon>
        <taxon>Embryophyta</taxon>
        <taxon>Tracheophyta</taxon>
        <taxon>Spermatophyta</taxon>
        <taxon>Magnoliopsida</taxon>
        <taxon>eudicotyledons</taxon>
        <taxon>Gunneridae</taxon>
        <taxon>Pentapetalae</taxon>
        <taxon>rosids</taxon>
        <taxon>fabids</taxon>
        <taxon>Fabales</taxon>
        <taxon>Fabaceae</taxon>
        <taxon>Papilionoideae</taxon>
        <taxon>50 kb inversion clade</taxon>
        <taxon>dalbergioids sensu lato</taxon>
        <taxon>Dalbergieae</taxon>
        <taxon>Pterocarpus clade</taxon>
        <taxon>Stylosanthes</taxon>
    </lineage>
</organism>
<protein>
    <submittedName>
        <fullName evidence="2">Uncharacterized protein</fullName>
    </submittedName>
</protein>
<sequence length="114" mass="12975">MNRYRVAPSCSVRLCSVLFNFALLFWLKRAEREKIEAIEALDSEVSNFDFHGLPAPLPPSLQEENDAKSETTPNTTLTSIDVVSEPIHKHNQQQQQLLNPGDLNLFVYDFCIIV</sequence>
<accession>A0ABU6V5J2</accession>
<reference evidence="2 3" key="1">
    <citation type="journal article" date="2023" name="Plants (Basel)">
        <title>Bridging the Gap: Combining Genomics and Transcriptomics Approaches to Understand Stylosanthes scabra, an Orphan Legume from the Brazilian Caatinga.</title>
        <authorList>
            <person name="Ferreira-Neto J.R.C."/>
            <person name="da Silva M.D."/>
            <person name="Binneck E."/>
            <person name="de Melo N.F."/>
            <person name="da Silva R.H."/>
            <person name="de Melo A.L.T.M."/>
            <person name="Pandolfi V."/>
            <person name="Bustamante F.O."/>
            <person name="Brasileiro-Vidal A.C."/>
            <person name="Benko-Iseppon A.M."/>
        </authorList>
    </citation>
    <scope>NUCLEOTIDE SEQUENCE [LARGE SCALE GENOMIC DNA]</scope>
    <source>
        <tissue evidence="2">Leaves</tissue>
    </source>
</reference>
<comment type="caution">
    <text evidence="2">The sequence shown here is derived from an EMBL/GenBank/DDBJ whole genome shotgun (WGS) entry which is preliminary data.</text>
</comment>
<keyword evidence="3" id="KW-1185">Reference proteome</keyword>